<comment type="similarity">
    <text evidence="1 6">Belongs to the methyltransferase superfamily. PrmA family.</text>
</comment>
<feature type="binding site" evidence="6">
    <location>
        <position position="234"/>
    </location>
    <ligand>
        <name>S-adenosyl-L-methionine</name>
        <dbReference type="ChEBI" id="CHEBI:59789"/>
    </ligand>
</feature>
<sequence length="310" mass="33454">MADCWTIRAEVSREVARAALLAHEDAVDWPDDWVLTGMEVADDRPDDWFVEVYLAHEPSASDRKRVAALFHGGSPAFRVSRLENEDWVTLSQAGLEPIKAGPFRVRTPEFPKEPGTLDFVIPASQAFGTGHHATTAGCLAMLAEMKRRGTLVRNVADIGTGTGLLAFAALALWPRALATASDIDPVCTAVVEANAVANSVTLGSRQGEVTMVVADGMADPLLQARGPYDLLIANILAGPLEELAPDFRRSVIPGGSLLLAGLLTTQEGAVRSAYLRAGFRLAGRLVNGDWSILWLRRRRNYSLQRSSASL</sequence>
<evidence type="ECO:0000256" key="3">
    <source>
        <dbReference type="ARBA" id="ARBA00022603"/>
    </source>
</evidence>
<comment type="function">
    <text evidence="6">Methylates ribosomal protein L11.</text>
</comment>
<dbReference type="InterPro" id="IPR029063">
    <property type="entry name" value="SAM-dependent_MTases_sf"/>
</dbReference>
<proteinExistence type="inferred from homology"/>
<dbReference type="Proteomes" id="UP000619041">
    <property type="component" value="Unassembled WGS sequence"/>
</dbReference>
<comment type="caution">
    <text evidence="7">The sequence shown here is derived from an EMBL/GenBank/DDBJ whole genome shotgun (WGS) entry which is preliminary data.</text>
</comment>
<feature type="binding site" evidence="6">
    <location>
        <position position="182"/>
    </location>
    <ligand>
        <name>S-adenosyl-L-methionine</name>
        <dbReference type="ChEBI" id="CHEBI:59789"/>
    </ligand>
</feature>
<name>A0ABQ1S7K9_9SPHN</name>
<comment type="subcellular location">
    <subcellularLocation>
        <location evidence="6">Cytoplasm</location>
    </subcellularLocation>
</comment>
<dbReference type="InterPro" id="IPR050078">
    <property type="entry name" value="Ribosomal_L11_MeTrfase_PrmA"/>
</dbReference>
<evidence type="ECO:0000256" key="6">
    <source>
        <dbReference type="HAMAP-Rule" id="MF_00735"/>
    </source>
</evidence>
<feature type="binding site" evidence="6">
    <location>
        <position position="135"/>
    </location>
    <ligand>
        <name>S-adenosyl-L-methionine</name>
        <dbReference type="ChEBI" id="CHEBI:59789"/>
    </ligand>
</feature>
<organism evidence="7 8">
    <name type="scientific">Tsuneonella deserti</name>
    <dbReference type="NCBI Taxonomy" id="2035528"/>
    <lineage>
        <taxon>Bacteria</taxon>
        <taxon>Pseudomonadati</taxon>
        <taxon>Pseudomonadota</taxon>
        <taxon>Alphaproteobacteria</taxon>
        <taxon>Sphingomonadales</taxon>
        <taxon>Erythrobacteraceae</taxon>
        <taxon>Tsuneonella</taxon>
    </lineage>
</organism>
<keyword evidence="4 6" id="KW-0808">Transferase</keyword>
<dbReference type="GO" id="GO:0005840">
    <property type="term" value="C:ribosome"/>
    <property type="evidence" value="ECO:0007669"/>
    <property type="project" value="UniProtKB-KW"/>
</dbReference>
<evidence type="ECO:0000256" key="2">
    <source>
        <dbReference type="ARBA" id="ARBA00022490"/>
    </source>
</evidence>
<reference evidence="8" key="1">
    <citation type="journal article" date="2019" name="Int. J. Syst. Evol. Microbiol.">
        <title>The Global Catalogue of Microorganisms (GCM) 10K type strain sequencing project: providing services to taxonomists for standard genome sequencing and annotation.</title>
        <authorList>
            <consortium name="The Broad Institute Genomics Platform"/>
            <consortium name="The Broad Institute Genome Sequencing Center for Infectious Disease"/>
            <person name="Wu L."/>
            <person name="Ma J."/>
        </authorList>
    </citation>
    <scope>NUCLEOTIDE SEQUENCE [LARGE SCALE GENOMIC DNA]</scope>
    <source>
        <strain evidence="8">CGMCC 1.15959</strain>
    </source>
</reference>
<gene>
    <name evidence="6 7" type="primary">prmA</name>
    <name evidence="7" type="ORF">GCM10011515_12890</name>
</gene>
<comment type="catalytic activity">
    <reaction evidence="6">
        <text>L-lysyl-[protein] + 3 S-adenosyl-L-methionine = N(6),N(6),N(6)-trimethyl-L-lysyl-[protein] + 3 S-adenosyl-L-homocysteine + 3 H(+)</text>
        <dbReference type="Rhea" id="RHEA:54192"/>
        <dbReference type="Rhea" id="RHEA-COMP:9752"/>
        <dbReference type="Rhea" id="RHEA-COMP:13826"/>
        <dbReference type="ChEBI" id="CHEBI:15378"/>
        <dbReference type="ChEBI" id="CHEBI:29969"/>
        <dbReference type="ChEBI" id="CHEBI:57856"/>
        <dbReference type="ChEBI" id="CHEBI:59789"/>
        <dbReference type="ChEBI" id="CHEBI:61961"/>
    </reaction>
</comment>
<keyword evidence="8" id="KW-1185">Reference proteome</keyword>
<dbReference type="Pfam" id="PF06325">
    <property type="entry name" value="PrmA"/>
    <property type="match status" value="1"/>
</dbReference>
<keyword evidence="2 6" id="KW-0963">Cytoplasm</keyword>
<dbReference type="HAMAP" id="MF_00735">
    <property type="entry name" value="Methyltr_PrmA"/>
    <property type="match status" value="1"/>
</dbReference>
<evidence type="ECO:0000256" key="5">
    <source>
        <dbReference type="ARBA" id="ARBA00022691"/>
    </source>
</evidence>
<dbReference type="PANTHER" id="PTHR43648">
    <property type="entry name" value="ELECTRON TRANSFER FLAVOPROTEIN BETA SUBUNIT LYSINE METHYLTRANSFERASE"/>
    <property type="match status" value="1"/>
</dbReference>
<accession>A0ABQ1S7K9</accession>
<dbReference type="InterPro" id="IPR004498">
    <property type="entry name" value="Ribosomal_PrmA_MeTrfase"/>
</dbReference>
<evidence type="ECO:0000256" key="1">
    <source>
        <dbReference type="ARBA" id="ARBA00009741"/>
    </source>
</evidence>
<feature type="binding site" evidence="6">
    <location>
        <position position="159"/>
    </location>
    <ligand>
        <name>S-adenosyl-L-methionine</name>
        <dbReference type="ChEBI" id="CHEBI:59789"/>
    </ligand>
</feature>
<dbReference type="GO" id="GO:0032259">
    <property type="term" value="P:methylation"/>
    <property type="evidence" value="ECO:0007669"/>
    <property type="project" value="UniProtKB-KW"/>
</dbReference>
<dbReference type="EMBL" id="BMKL01000001">
    <property type="protein sequence ID" value="GGD94495.1"/>
    <property type="molecule type" value="Genomic_DNA"/>
</dbReference>
<dbReference type="Gene3D" id="3.40.50.150">
    <property type="entry name" value="Vaccinia Virus protein VP39"/>
    <property type="match status" value="1"/>
</dbReference>
<keyword evidence="7" id="KW-0689">Ribosomal protein</keyword>
<keyword evidence="7" id="KW-0687">Ribonucleoprotein</keyword>
<evidence type="ECO:0000313" key="8">
    <source>
        <dbReference type="Proteomes" id="UP000619041"/>
    </source>
</evidence>
<dbReference type="RefSeq" id="WP_229658469.1">
    <property type="nucleotide sequence ID" value="NZ_BMKL01000001.1"/>
</dbReference>
<protein>
    <recommendedName>
        <fullName evidence="6">Ribosomal protein L11 methyltransferase</fullName>
        <shortName evidence="6">L11 Mtase</shortName>
        <ecNumber evidence="6">2.1.1.-</ecNumber>
    </recommendedName>
</protein>
<dbReference type="PANTHER" id="PTHR43648:SF1">
    <property type="entry name" value="ELECTRON TRANSFER FLAVOPROTEIN BETA SUBUNIT LYSINE METHYLTRANSFERASE"/>
    <property type="match status" value="1"/>
</dbReference>
<dbReference type="CDD" id="cd02440">
    <property type="entry name" value="AdoMet_MTases"/>
    <property type="match status" value="1"/>
</dbReference>
<keyword evidence="3 6" id="KW-0489">Methyltransferase</keyword>
<dbReference type="SUPFAM" id="SSF53335">
    <property type="entry name" value="S-adenosyl-L-methionine-dependent methyltransferases"/>
    <property type="match status" value="1"/>
</dbReference>
<keyword evidence="5 6" id="KW-0949">S-adenosyl-L-methionine</keyword>
<dbReference type="GO" id="GO:0008168">
    <property type="term" value="F:methyltransferase activity"/>
    <property type="evidence" value="ECO:0007669"/>
    <property type="project" value="UniProtKB-KW"/>
</dbReference>
<dbReference type="EC" id="2.1.1.-" evidence="6"/>
<evidence type="ECO:0000313" key="7">
    <source>
        <dbReference type="EMBL" id="GGD94495.1"/>
    </source>
</evidence>
<evidence type="ECO:0000256" key="4">
    <source>
        <dbReference type="ARBA" id="ARBA00022679"/>
    </source>
</evidence>